<name>A0AAV9UC80_9PEZI</name>
<protein>
    <submittedName>
        <fullName evidence="1">Uncharacterized protein</fullName>
    </submittedName>
</protein>
<reference evidence="1 2" key="1">
    <citation type="submission" date="2019-10" db="EMBL/GenBank/DDBJ databases">
        <authorList>
            <person name="Palmer J.M."/>
        </authorList>
    </citation>
    <scope>NUCLEOTIDE SEQUENCE [LARGE SCALE GENOMIC DNA]</scope>
    <source>
        <strain evidence="1 2">TWF730</strain>
    </source>
</reference>
<dbReference type="AlphaFoldDB" id="A0AAV9UC80"/>
<accession>A0AAV9UC80</accession>
<proteinExistence type="predicted"/>
<organism evidence="1 2">
    <name type="scientific">Orbilia blumenaviensis</name>
    <dbReference type="NCBI Taxonomy" id="1796055"/>
    <lineage>
        <taxon>Eukaryota</taxon>
        <taxon>Fungi</taxon>
        <taxon>Dikarya</taxon>
        <taxon>Ascomycota</taxon>
        <taxon>Pezizomycotina</taxon>
        <taxon>Orbiliomycetes</taxon>
        <taxon>Orbiliales</taxon>
        <taxon>Orbiliaceae</taxon>
        <taxon>Orbilia</taxon>
    </lineage>
</organism>
<sequence length="347" mass="38524">MPPLDLIPYSGGLGGVASQIAPRLLRPSGISVFPNWMFDDLTYLTTATPTEKKIPPSAESLNWEGPYCQLGLWADSLGKSPKGGWAGWPLGAPDLNPFTGNAIAYWDHIRDNRNSLSNQCVNLMDLNTDLPGMLSSYRTTGYCECEFFAEENCVQESTRFAAYNREDREMWKNGKANDDAIKSIKCRYAESWHGTNGFTVSFIDNKSARRLEQEDEMGPMKKGISLAGTWSSGVIRADDSKKCIKVGHPDAADGNFLVTDITVVHATCHFYLDPNCNEDIYYGVLRDDPYLTIASDGKAEWVDPDSGDRRGKTIRSFKCFAPYNISWDSSNGELLQAIRAKLMPPPS</sequence>
<gene>
    <name evidence="1" type="ORF">TWF730_001846</name>
</gene>
<evidence type="ECO:0000313" key="1">
    <source>
        <dbReference type="EMBL" id="KAK6340073.1"/>
    </source>
</evidence>
<dbReference type="Proteomes" id="UP001373714">
    <property type="component" value="Unassembled WGS sequence"/>
</dbReference>
<comment type="caution">
    <text evidence="1">The sequence shown here is derived from an EMBL/GenBank/DDBJ whole genome shotgun (WGS) entry which is preliminary data.</text>
</comment>
<dbReference type="EMBL" id="JAVHNS010000011">
    <property type="protein sequence ID" value="KAK6340073.1"/>
    <property type="molecule type" value="Genomic_DNA"/>
</dbReference>
<evidence type="ECO:0000313" key="2">
    <source>
        <dbReference type="Proteomes" id="UP001373714"/>
    </source>
</evidence>
<keyword evidence="2" id="KW-1185">Reference proteome</keyword>